<dbReference type="PANTHER" id="PTHR42852:SF17">
    <property type="entry name" value="THIOREDOXIN-LIKE PROTEIN HI_1115"/>
    <property type="match status" value="1"/>
</dbReference>
<dbReference type="EMBL" id="CP107006">
    <property type="protein sequence ID" value="UYQ91428.1"/>
    <property type="molecule type" value="Genomic_DNA"/>
</dbReference>
<dbReference type="InterPro" id="IPR000866">
    <property type="entry name" value="AhpC/TSA"/>
</dbReference>
<dbReference type="SUPFAM" id="SSF52833">
    <property type="entry name" value="Thioredoxin-like"/>
    <property type="match status" value="1"/>
</dbReference>
<keyword evidence="3" id="KW-1185">Reference proteome</keyword>
<feature type="domain" description="Thioredoxin" evidence="1">
    <location>
        <begin position="195"/>
        <end position="338"/>
    </location>
</feature>
<dbReference type="Gene3D" id="3.40.30.10">
    <property type="entry name" value="Glutaredoxin"/>
    <property type="match status" value="1"/>
</dbReference>
<dbReference type="InterPro" id="IPR013766">
    <property type="entry name" value="Thioredoxin_domain"/>
</dbReference>
<dbReference type="Pfam" id="PF00578">
    <property type="entry name" value="AhpC-TSA"/>
    <property type="match status" value="1"/>
</dbReference>
<accession>A0ABY6IVM9</accession>
<evidence type="ECO:0000259" key="1">
    <source>
        <dbReference type="PROSITE" id="PS51352"/>
    </source>
</evidence>
<sequence>MTPLYAYLEAEDFDGFKRYLAKLGEVTGTERIHFATAAYARRLVRKGIDLDFASQLIQKERAWAKQKMLQAADESEGRRFAYAMFTADYAALLSKKGEKQKALDLYKEAMTYNTHRKEADLTNAYLALATEMVSKSQLKAEMETLVKNGMATARIIDKMRTFYVEEKGSETGFDSYLASFNGDKLQEKIKSLQKEMLNEQAPDFHLKDLNGKSVSLAGLRGKTVVLDFWATWCGPCKAAFPAMQAMVNKYKNDPEVQFLFIDTYERGDAKEKNARDYMTQMKYTFQVLMDNTDEVAKKYNAKNIPAKFVIDKNGMLRFRAAGFSSDADLMEEIEAMITLSK</sequence>
<dbReference type="PROSITE" id="PS51352">
    <property type="entry name" value="THIOREDOXIN_2"/>
    <property type="match status" value="1"/>
</dbReference>
<gene>
    <name evidence="2" type="ORF">MKQ68_15145</name>
</gene>
<dbReference type="InterPro" id="IPR050553">
    <property type="entry name" value="Thioredoxin_ResA/DsbE_sf"/>
</dbReference>
<dbReference type="RefSeq" id="WP_264279854.1">
    <property type="nucleotide sequence ID" value="NZ_CP107006.1"/>
</dbReference>
<dbReference type="InterPro" id="IPR036249">
    <property type="entry name" value="Thioredoxin-like_sf"/>
</dbReference>
<dbReference type="Proteomes" id="UP001162741">
    <property type="component" value="Chromosome"/>
</dbReference>
<organism evidence="2 3">
    <name type="scientific">Chitinophaga horti</name>
    <dbReference type="NCBI Taxonomy" id="2920382"/>
    <lineage>
        <taxon>Bacteria</taxon>
        <taxon>Pseudomonadati</taxon>
        <taxon>Bacteroidota</taxon>
        <taxon>Chitinophagia</taxon>
        <taxon>Chitinophagales</taxon>
        <taxon>Chitinophagaceae</taxon>
        <taxon>Chitinophaga</taxon>
    </lineage>
</organism>
<evidence type="ECO:0000313" key="3">
    <source>
        <dbReference type="Proteomes" id="UP001162741"/>
    </source>
</evidence>
<reference evidence="2" key="1">
    <citation type="submission" date="2022-10" db="EMBL/GenBank/DDBJ databases">
        <title>Chitinophaga sp. nov., isolated from soil.</title>
        <authorList>
            <person name="Jeon C.O."/>
        </authorList>
    </citation>
    <scope>NUCLEOTIDE SEQUENCE</scope>
    <source>
        <strain evidence="2">R8</strain>
    </source>
</reference>
<proteinExistence type="predicted"/>
<name>A0ABY6IVM9_9BACT</name>
<evidence type="ECO:0000313" key="2">
    <source>
        <dbReference type="EMBL" id="UYQ91428.1"/>
    </source>
</evidence>
<protein>
    <submittedName>
        <fullName evidence="2">TlpA family protein disulfide reductase</fullName>
    </submittedName>
</protein>
<dbReference type="PANTHER" id="PTHR42852">
    <property type="entry name" value="THIOL:DISULFIDE INTERCHANGE PROTEIN DSBE"/>
    <property type="match status" value="1"/>
</dbReference>
<dbReference type="CDD" id="cd02966">
    <property type="entry name" value="TlpA_like_family"/>
    <property type="match status" value="1"/>
</dbReference>